<reference evidence="1 2" key="1">
    <citation type="journal article" date="2020" name="Microorganisms">
        <title>Reliable Identification of Environmental Pseudomonas Isolates Using the rpoD Gene.</title>
        <authorList>
            <consortium name="The Broad Institute Genome Sequencing Platform"/>
            <person name="Girard L."/>
            <person name="Lood C."/>
            <person name="Rokni-Zadeh H."/>
            <person name="van Noort V."/>
            <person name="Lavigne R."/>
            <person name="De Mot R."/>
        </authorList>
    </citation>
    <scope>NUCLEOTIDE SEQUENCE [LARGE SCALE GENOMIC DNA]</scope>
    <source>
        <strain evidence="1 2">RW1P2</strain>
    </source>
</reference>
<sequence length="103" mass="11570">MKRDQILPKILRYRDAPGYLGMCREEFNKTVRPFVAEFPIGAQGVGFDRYELDAWADAYIAANAIQKAPAALSKKAVRDHERLAAEASRTAFEEALRLVTGKK</sequence>
<proteinExistence type="predicted"/>
<accession>A0ACC5UPJ5</accession>
<keyword evidence="2" id="KW-1185">Reference proteome</keyword>
<evidence type="ECO:0000313" key="1">
    <source>
        <dbReference type="EMBL" id="MBV4516370.1"/>
    </source>
</evidence>
<comment type="caution">
    <text evidence="1">The sequence shown here is derived from an EMBL/GenBank/DDBJ whole genome shotgun (WGS) entry which is preliminary data.</text>
</comment>
<gene>
    <name evidence="1" type="ORF">HU758_014325</name>
</gene>
<organism evidence="1 2">
    <name type="scientific">Pseudomonas kurunegalensis</name>
    <dbReference type="NCBI Taxonomy" id="485880"/>
    <lineage>
        <taxon>Bacteria</taxon>
        <taxon>Pseudomonadati</taxon>
        <taxon>Pseudomonadota</taxon>
        <taxon>Gammaproteobacteria</taxon>
        <taxon>Pseudomonadales</taxon>
        <taxon>Pseudomonadaceae</taxon>
        <taxon>Pseudomonas</taxon>
    </lineage>
</organism>
<dbReference type="EMBL" id="JABWSB020000008">
    <property type="protein sequence ID" value="MBV4516370.1"/>
    <property type="molecule type" value="Genomic_DNA"/>
</dbReference>
<evidence type="ECO:0000313" key="2">
    <source>
        <dbReference type="Proteomes" id="UP000624243"/>
    </source>
</evidence>
<dbReference type="Proteomes" id="UP000624243">
    <property type="component" value="Unassembled WGS sequence"/>
</dbReference>
<protein>
    <submittedName>
        <fullName evidence="1">Uncharacterized protein</fullName>
    </submittedName>
</protein>
<name>A0ACC5UPJ5_9PSED</name>